<dbReference type="InterPro" id="IPR016930">
    <property type="entry name" value="UCP029644"/>
</dbReference>
<organism evidence="3 4">
    <name type="scientific">Pseudoxanthomonas dokdonensis</name>
    <dbReference type="NCBI Taxonomy" id="344882"/>
    <lineage>
        <taxon>Bacteria</taxon>
        <taxon>Pseudomonadati</taxon>
        <taxon>Pseudomonadota</taxon>
        <taxon>Gammaproteobacteria</taxon>
        <taxon>Lysobacterales</taxon>
        <taxon>Lysobacteraceae</taxon>
        <taxon>Pseudoxanthomonas</taxon>
    </lineage>
</organism>
<keyword evidence="1" id="KW-0732">Signal</keyword>
<evidence type="ECO:0000256" key="1">
    <source>
        <dbReference type="SAM" id="SignalP"/>
    </source>
</evidence>
<dbReference type="Gene3D" id="2.60.40.10">
    <property type="entry name" value="Immunoglobulins"/>
    <property type="match status" value="2"/>
</dbReference>
<feature type="signal peptide" evidence="1">
    <location>
        <begin position="1"/>
        <end position="32"/>
    </location>
</feature>
<dbReference type="Proteomes" id="UP000052052">
    <property type="component" value="Unassembled WGS sequence"/>
</dbReference>
<comment type="caution">
    <text evidence="3">The sequence shown here is derived from an EMBL/GenBank/DDBJ whole genome shotgun (WGS) entry which is preliminary data.</text>
</comment>
<evidence type="ECO:0000259" key="2">
    <source>
        <dbReference type="PROSITE" id="PS51782"/>
    </source>
</evidence>
<dbReference type="PATRIC" id="fig|344882.3.peg.691"/>
<dbReference type="AlphaFoldDB" id="A0A0R0CHX0"/>
<sequence>MRTKHRPGHTPRSGLLLLPLLVLFWLSPPASAEDWVYRVKPGDTLWDLAGEYLKPGIRWQRLQRHNHIGNPRQLPPGTSLHFPLQWLQQEPAVASVTAVAGTATYRPADGQPAQPVIEGMQLQVGAMLQTAAQGSLSLKFADGSRMQLRSNSELHLDRMSRYGRKGMSDTRMRLQRGRINNDVAPQKGGNASFIVETPSATSSVRGTQFRIDAATGSTDTEVLHGSVMVEAAGPGTVLPEGMGASVALGQTTPPRAQQLLPAPDLSAIDKRYLAGETKLQWTPLEGATGYRLLLSTDPDFRTTQLDTTVVTAGIDLRDLPEGDYHLLLSGIKQSLEGREARAAFVVDATPKPPFVLSPQPGSAVYSPLALAWAQSDGASAYRYQIASDEDFSSIVLEADGIADTRVVLPDQLAPGSYYWRVAGLDEQGQRGPYGDPVGFRLRDGNATLDMNVNAAREVSFHWNAEKDAQGYEFQLSRYHDFRVIKEARQVDKPSVTLGKLAPGNWYVRARALDAGGGNGEFPPAQKIRVPWGFFSSAPWHP</sequence>
<dbReference type="EMBL" id="LDJL01000011">
    <property type="protein sequence ID" value="KRG69072.1"/>
    <property type="molecule type" value="Genomic_DNA"/>
</dbReference>
<dbReference type="InterPro" id="IPR036779">
    <property type="entry name" value="LysM_dom_sf"/>
</dbReference>
<dbReference type="PROSITE" id="PS51782">
    <property type="entry name" value="LYSM"/>
    <property type="match status" value="1"/>
</dbReference>
<name>A0A0R0CHX0_9GAMM</name>
<dbReference type="STRING" id="344882.ABB29_11625"/>
<dbReference type="PIRSF" id="PIRSF029644">
    <property type="entry name" value="UCP029644"/>
    <property type="match status" value="1"/>
</dbReference>
<feature type="chain" id="PRO_5006394069" description="LysM domain-containing protein" evidence="1">
    <location>
        <begin position="33"/>
        <end position="541"/>
    </location>
</feature>
<dbReference type="CDD" id="cd00118">
    <property type="entry name" value="LysM"/>
    <property type="match status" value="1"/>
</dbReference>
<feature type="domain" description="LysM" evidence="2">
    <location>
        <begin position="35"/>
        <end position="82"/>
    </location>
</feature>
<protein>
    <recommendedName>
        <fullName evidence="2">LysM domain-containing protein</fullName>
    </recommendedName>
</protein>
<dbReference type="Gene3D" id="2.60.120.1440">
    <property type="match status" value="1"/>
</dbReference>
<dbReference type="RefSeq" id="WP_057659169.1">
    <property type="nucleotide sequence ID" value="NZ_LDJL01000011.1"/>
</dbReference>
<dbReference type="InterPro" id="IPR013783">
    <property type="entry name" value="Ig-like_fold"/>
</dbReference>
<dbReference type="InterPro" id="IPR006860">
    <property type="entry name" value="FecR"/>
</dbReference>
<accession>A0A0R0CHX0</accession>
<gene>
    <name evidence="3" type="ORF">ABB29_11625</name>
</gene>
<keyword evidence="4" id="KW-1185">Reference proteome</keyword>
<reference evidence="3 4" key="1">
    <citation type="submission" date="2015-05" db="EMBL/GenBank/DDBJ databases">
        <title>Genome sequencing and analysis of members of genus Stenotrophomonas.</title>
        <authorList>
            <person name="Patil P.P."/>
            <person name="Midha S."/>
            <person name="Patil P.B."/>
        </authorList>
    </citation>
    <scope>NUCLEOTIDE SEQUENCE [LARGE SCALE GENOMIC DNA]</scope>
    <source>
        <strain evidence="3 4">DSM 21858</strain>
    </source>
</reference>
<dbReference type="Pfam" id="PF04773">
    <property type="entry name" value="FecR"/>
    <property type="match status" value="1"/>
</dbReference>
<evidence type="ECO:0000313" key="3">
    <source>
        <dbReference type="EMBL" id="KRG69072.1"/>
    </source>
</evidence>
<dbReference type="InterPro" id="IPR018392">
    <property type="entry name" value="LysM"/>
</dbReference>
<dbReference type="SUPFAM" id="SSF54106">
    <property type="entry name" value="LysM domain"/>
    <property type="match status" value="1"/>
</dbReference>
<dbReference type="PANTHER" id="PTHR38731">
    <property type="entry name" value="LIPL45-RELATED LIPOPROTEIN-RELATED"/>
    <property type="match status" value="1"/>
</dbReference>
<proteinExistence type="predicted"/>
<dbReference type="Gene3D" id="3.10.350.10">
    <property type="entry name" value="LysM domain"/>
    <property type="match status" value="1"/>
</dbReference>
<evidence type="ECO:0000313" key="4">
    <source>
        <dbReference type="Proteomes" id="UP000052052"/>
    </source>
</evidence>
<dbReference type="Pfam" id="PF01476">
    <property type="entry name" value="LysM"/>
    <property type="match status" value="1"/>
</dbReference>
<dbReference type="SMART" id="SM00257">
    <property type="entry name" value="LysM"/>
    <property type="match status" value="1"/>
</dbReference>